<keyword evidence="1" id="KW-0472">Membrane</keyword>
<organism evidence="2">
    <name type="scientific">Hyperionvirus sp</name>
    <dbReference type="NCBI Taxonomy" id="2487770"/>
    <lineage>
        <taxon>Viruses</taxon>
        <taxon>Varidnaviria</taxon>
        <taxon>Bamfordvirae</taxon>
        <taxon>Nucleocytoviricota</taxon>
        <taxon>Megaviricetes</taxon>
        <taxon>Imitervirales</taxon>
        <taxon>Mimiviridae</taxon>
        <taxon>Klosneuvirinae</taxon>
    </lineage>
</organism>
<gene>
    <name evidence="2" type="ORF">Hyperionvirus36_6</name>
</gene>
<protein>
    <submittedName>
        <fullName evidence="2">Uncharacterized protein</fullName>
    </submittedName>
</protein>
<proteinExistence type="predicted"/>
<feature type="transmembrane region" description="Helical" evidence="1">
    <location>
        <begin position="22"/>
        <end position="38"/>
    </location>
</feature>
<accession>A0A3G5AH52</accession>
<dbReference type="EMBL" id="MK072418">
    <property type="protein sequence ID" value="AYV84729.1"/>
    <property type="molecule type" value="Genomic_DNA"/>
</dbReference>
<reference evidence="2" key="1">
    <citation type="submission" date="2018-10" db="EMBL/GenBank/DDBJ databases">
        <title>Hidden diversity of soil giant viruses.</title>
        <authorList>
            <person name="Schulz F."/>
            <person name="Alteio L."/>
            <person name="Goudeau D."/>
            <person name="Ryan E.M."/>
            <person name="Malmstrom R.R."/>
            <person name="Blanchard J."/>
            <person name="Woyke T."/>
        </authorList>
    </citation>
    <scope>NUCLEOTIDE SEQUENCE</scope>
    <source>
        <strain evidence="2">HYV1</strain>
    </source>
</reference>
<keyword evidence="1" id="KW-0812">Transmembrane</keyword>
<name>A0A3G5AH52_9VIRU</name>
<evidence type="ECO:0000313" key="2">
    <source>
        <dbReference type="EMBL" id="AYV84729.1"/>
    </source>
</evidence>
<evidence type="ECO:0000256" key="1">
    <source>
        <dbReference type="SAM" id="Phobius"/>
    </source>
</evidence>
<keyword evidence="1" id="KW-1133">Transmembrane helix</keyword>
<sequence>MFVFIFLVIAFARDTIQNYAGWSIFGFCMINFFIFEAAKRKYNDKEDQSDMIQMAELKNNSNVIN</sequence>